<evidence type="ECO:0000256" key="1">
    <source>
        <dbReference type="SAM" id="Phobius"/>
    </source>
</evidence>
<evidence type="ECO:0000313" key="2">
    <source>
        <dbReference type="EMBL" id="KLV03416.1"/>
    </source>
</evidence>
<keyword evidence="1" id="KW-0812">Transmembrane</keyword>
<name>A0A0J1GUS1_9GAMM</name>
<proteinExistence type="predicted"/>
<keyword evidence="1" id="KW-1133">Transmembrane helix</keyword>
<reference evidence="2 3" key="1">
    <citation type="submission" date="2015-05" db="EMBL/GenBank/DDBJ databases">
        <title>Photobacterium galathea sp. nov.</title>
        <authorList>
            <person name="Machado H."/>
            <person name="Gram L."/>
        </authorList>
    </citation>
    <scope>NUCLEOTIDE SEQUENCE [LARGE SCALE GENOMIC DNA]</scope>
    <source>
        <strain evidence="2 3">CGMCC 1.12159</strain>
    </source>
</reference>
<organism evidence="2 3">
    <name type="scientific">Photobacterium aquae</name>
    <dbReference type="NCBI Taxonomy" id="1195763"/>
    <lineage>
        <taxon>Bacteria</taxon>
        <taxon>Pseudomonadati</taxon>
        <taxon>Pseudomonadota</taxon>
        <taxon>Gammaproteobacteria</taxon>
        <taxon>Vibrionales</taxon>
        <taxon>Vibrionaceae</taxon>
        <taxon>Photobacterium</taxon>
    </lineage>
</organism>
<dbReference type="RefSeq" id="WP_047880685.1">
    <property type="nucleotide sequence ID" value="NZ_LDOT01000034.1"/>
</dbReference>
<dbReference type="Proteomes" id="UP000036097">
    <property type="component" value="Unassembled WGS sequence"/>
</dbReference>
<sequence>MEQASKLAPEGAFTWGMSLILAVMMTMQISLKGDDITEQRITTVDGQVIYAWGDSELDIEQHIPQPRAQEANHG</sequence>
<dbReference type="OrthoDB" id="5817570at2"/>
<evidence type="ECO:0000313" key="3">
    <source>
        <dbReference type="Proteomes" id="UP000036097"/>
    </source>
</evidence>
<comment type="caution">
    <text evidence="2">The sequence shown here is derived from an EMBL/GenBank/DDBJ whole genome shotgun (WGS) entry which is preliminary data.</text>
</comment>
<dbReference type="PATRIC" id="fig|1195763.3.peg.4299"/>
<accession>A0A0J1GUS1</accession>
<dbReference type="EMBL" id="LDOT01000034">
    <property type="protein sequence ID" value="KLV03416.1"/>
    <property type="molecule type" value="Genomic_DNA"/>
</dbReference>
<keyword evidence="1" id="KW-0472">Membrane</keyword>
<protein>
    <submittedName>
        <fullName evidence="2">Uncharacterized protein</fullName>
    </submittedName>
</protein>
<gene>
    <name evidence="2" type="ORF">ABT56_20075</name>
</gene>
<feature type="transmembrane region" description="Helical" evidence="1">
    <location>
        <begin position="12"/>
        <end position="31"/>
    </location>
</feature>
<keyword evidence="3" id="KW-1185">Reference proteome</keyword>
<dbReference type="AlphaFoldDB" id="A0A0J1GUS1"/>